<accession>A0A6J7WUW5</accession>
<evidence type="ECO:0000313" key="1">
    <source>
        <dbReference type="EMBL" id="CAB5220625.1"/>
    </source>
</evidence>
<gene>
    <name evidence="1" type="ORF">UFOVP244_14</name>
</gene>
<proteinExistence type="predicted"/>
<sequence>MSMTASIKALLNNFSKSQPALNEPGKPSAVSGVKLGDLIEQAETSAVAKAAAYTPANPANWGASAPATVGEALDKLAAAVKALQA</sequence>
<protein>
    <submittedName>
        <fullName evidence="1">Uncharacterized protein</fullName>
    </submittedName>
</protein>
<dbReference type="EMBL" id="LR798292">
    <property type="protein sequence ID" value="CAB5220625.1"/>
    <property type="molecule type" value="Genomic_DNA"/>
</dbReference>
<organism evidence="1">
    <name type="scientific">uncultured Caudovirales phage</name>
    <dbReference type="NCBI Taxonomy" id="2100421"/>
    <lineage>
        <taxon>Viruses</taxon>
        <taxon>Duplodnaviria</taxon>
        <taxon>Heunggongvirae</taxon>
        <taxon>Uroviricota</taxon>
        <taxon>Caudoviricetes</taxon>
        <taxon>Peduoviridae</taxon>
        <taxon>Maltschvirus</taxon>
        <taxon>Maltschvirus maltsch</taxon>
    </lineage>
</organism>
<name>A0A6J7WUW5_9CAUD</name>
<reference evidence="1" key="1">
    <citation type="submission" date="2020-05" db="EMBL/GenBank/DDBJ databases">
        <authorList>
            <person name="Chiriac C."/>
            <person name="Salcher M."/>
            <person name="Ghai R."/>
            <person name="Kavagutti S V."/>
        </authorList>
    </citation>
    <scope>NUCLEOTIDE SEQUENCE</scope>
</reference>